<dbReference type="Proteomes" id="UP000887540">
    <property type="component" value="Unplaced"/>
</dbReference>
<evidence type="ECO:0000313" key="3">
    <source>
        <dbReference type="Proteomes" id="UP000887540"/>
    </source>
</evidence>
<feature type="region of interest" description="Disordered" evidence="2">
    <location>
        <begin position="579"/>
        <end position="598"/>
    </location>
</feature>
<accession>A0A914C4Z0</accession>
<evidence type="ECO:0000313" key="4">
    <source>
        <dbReference type="WBParaSite" id="ACRNAN_Path_301.g1139.t1"/>
    </source>
</evidence>
<name>A0A914C4Z0_9BILA</name>
<protein>
    <submittedName>
        <fullName evidence="4">Uncharacterized protein</fullName>
    </submittedName>
</protein>
<dbReference type="WBParaSite" id="ACRNAN_Path_301.g1139.t1">
    <property type="protein sequence ID" value="ACRNAN_Path_301.g1139.t1"/>
    <property type="gene ID" value="ACRNAN_Path_301.g1139"/>
</dbReference>
<evidence type="ECO:0000256" key="1">
    <source>
        <dbReference type="SAM" id="Coils"/>
    </source>
</evidence>
<evidence type="ECO:0000256" key="2">
    <source>
        <dbReference type="SAM" id="MobiDB-lite"/>
    </source>
</evidence>
<reference evidence="4" key="1">
    <citation type="submission" date="2022-11" db="UniProtKB">
        <authorList>
            <consortium name="WormBaseParasite"/>
        </authorList>
    </citation>
    <scope>IDENTIFICATION</scope>
</reference>
<organism evidence="3 4">
    <name type="scientific">Acrobeloides nanus</name>
    <dbReference type="NCBI Taxonomy" id="290746"/>
    <lineage>
        <taxon>Eukaryota</taxon>
        <taxon>Metazoa</taxon>
        <taxon>Ecdysozoa</taxon>
        <taxon>Nematoda</taxon>
        <taxon>Chromadorea</taxon>
        <taxon>Rhabditida</taxon>
        <taxon>Tylenchina</taxon>
        <taxon>Cephalobomorpha</taxon>
        <taxon>Cephaloboidea</taxon>
        <taxon>Cephalobidae</taxon>
        <taxon>Acrobeloides</taxon>
    </lineage>
</organism>
<feature type="coiled-coil region" evidence="1">
    <location>
        <begin position="89"/>
        <end position="120"/>
    </location>
</feature>
<sequence length="881" mass="99979">MSKSEKMNMLQQVIADRAKIRAPVVLSQVRLPDNSQIITDATETPEPSTTLIPEFSTTLIPEVKIEEDEKSADVVSEIQNTGAKSSEQLREISVNLRQMKEKYEAMKLKFLRRLRELNERKVKLATRRRLNLTTQGPSSDSFNGMKVGVDVQEPAISLDKHEDLSESQEFTTPSQFKPISKSEILQKSENSHSISSFAASDEDESIPVSSKILPDIQEPDQTAEQSTKTPNTSFNLFESFEKRLEQEARNSLEEGHKAVNQMKLNIIRPLKSHAKVYSSKTTSVKSSVKGNSRKGHFAKYYGQQNIQEVIPLVQKQDFGITPLNEFEEVTQPSRTTIHSPHLQAKRVFTSSLFGPGFNIRSLRLHANAYATPAEVALVKHPTSRIFSKAPKSSFVPKAKSPPQLDETKEFSPETNVFGVEETTQATTEPYEESTQATTEPYEETTEETADPYLRDGDAIIKPRHEATTDPYGEPTQETAELYEETTQATTETYEESTQATTEPYKRTTQETAHPYIGDAITKTRHEGRLTPLSYLKGESLLEQHPIPEHVDRDTDGEPSAEIPRSVMLEKIQQHDDHDLVHVDGDPEHVDRNTNEERHLPSDEISHSVIPEKLQENADEKVSSGNVTAIELVNKLHEVFDTSNVQTSDGSAKASGVKITDNDAEVEPNDLEEFAQTDEEAICDAVTCNFEKENLCEWEASRDLLSPASRHYLKLKRMMHRNKRRTHYIQRTWHNWRGRYRNRVTGIARARVFSTANQHFAAAYVRPFQRATLTGKLLSREQETIRFRAWEATRNVQLRVCCDSTENCVFETDLGIKRGTRRWMVYQATCPAGTSKIIFECVNHGVYQGACGLDDIHLLNDYCPRLFPIDEQRKRRKVKFAS</sequence>
<dbReference type="Gene3D" id="2.60.120.200">
    <property type="match status" value="1"/>
</dbReference>
<feature type="region of interest" description="Disordered" evidence="2">
    <location>
        <begin position="422"/>
        <end position="448"/>
    </location>
</feature>
<dbReference type="AlphaFoldDB" id="A0A914C4Z0"/>
<feature type="region of interest" description="Disordered" evidence="2">
    <location>
        <begin position="161"/>
        <end position="181"/>
    </location>
</feature>
<keyword evidence="1" id="KW-0175">Coiled coil</keyword>
<keyword evidence="3" id="KW-1185">Reference proteome</keyword>
<feature type="region of interest" description="Disordered" evidence="2">
    <location>
        <begin position="212"/>
        <end position="232"/>
    </location>
</feature>
<proteinExistence type="predicted"/>
<feature type="compositionally biased region" description="Polar residues" evidence="2">
    <location>
        <begin position="219"/>
        <end position="232"/>
    </location>
</feature>
<feature type="compositionally biased region" description="Polar residues" evidence="2">
    <location>
        <begin position="422"/>
        <end position="436"/>
    </location>
</feature>
<feature type="compositionally biased region" description="Polar residues" evidence="2">
    <location>
        <begin position="167"/>
        <end position="181"/>
    </location>
</feature>
<feature type="region of interest" description="Disordered" evidence="2">
    <location>
        <begin position="485"/>
        <end position="524"/>
    </location>
</feature>
<feature type="compositionally biased region" description="Low complexity" evidence="2">
    <location>
        <begin position="485"/>
        <end position="502"/>
    </location>
</feature>